<dbReference type="EMBL" id="JRMB01000002">
    <property type="protein sequence ID" value="KGF62873.1"/>
    <property type="molecule type" value="Genomic_DNA"/>
</dbReference>
<evidence type="ECO:0000313" key="1">
    <source>
        <dbReference type="EMBL" id="KGF62873.1"/>
    </source>
</evidence>
<sequence length="79" mass="8467">MGNLVGYAHLIKAMELEVIGVKKPALVQPVTRIEQITGALAVPPAVAPDAGDYLAHIVFALKHEGVNLSSWPRLEMPRG</sequence>
<gene>
    <name evidence="1" type="ORF">LT42_12995</name>
</gene>
<dbReference type="Proteomes" id="UP000029719">
    <property type="component" value="Unassembled WGS sequence"/>
</dbReference>
<accession>A0A9X0EBQ0</accession>
<dbReference type="RefSeq" id="WP_037013525.1">
    <property type="nucleotide sequence ID" value="NZ_JRMB01000002.1"/>
</dbReference>
<evidence type="ECO:0000313" key="2">
    <source>
        <dbReference type="Proteomes" id="UP000029719"/>
    </source>
</evidence>
<proteinExistence type="predicted"/>
<organism evidence="1 2">
    <name type="scientific">Pseudomonas lutea</name>
    <dbReference type="NCBI Taxonomy" id="243924"/>
    <lineage>
        <taxon>Bacteria</taxon>
        <taxon>Pseudomonadati</taxon>
        <taxon>Pseudomonadota</taxon>
        <taxon>Gammaproteobacteria</taxon>
        <taxon>Pseudomonadales</taxon>
        <taxon>Pseudomonadaceae</taxon>
        <taxon>Pseudomonas</taxon>
    </lineage>
</organism>
<protein>
    <submittedName>
        <fullName evidence="1">Uncharacterized protein</fullName>
    </submittedName>
</protein>
<name>A0A9X0EBQ0_9PSED</name>
<comment type="caution">
    <text evidence="1">The sequence shown here is derived from an EMBL/GenBank/DDBJ whole genome shotgun (WGS) entry which is preliminary data.</text>
</comment>
<reference evidence="1 2" key="1">
    <citation type="submission" date="2014-09" db="EMBL/GenBank/DDBJ databases">
        <title>Genome sequence of Pseudomonas lutea strain DSM 17257T.</title>
        <authorList>
            <person name="Kwak Y."/>
            <person name="Shin J.-H."/>
        </authorList>
    </citation>
    <scope>NUCLEOTIDE SEQUENCE [LARGE SCALE GENOMIC DNA]</scope>
    <source>
        <strain evidence="1 2">DSM 17257</strain>
    </source>
</reference>
<dbReference type="AlphaFoldDB" id="A0A9X0EBQ0"/>